<protein>
    <submittedName>
        <fullName evidence="1">Uncharacterized protein</fullName>
    </submittedName>
</protein>
<reference evidence="1" key="1">
    <citation type="submission" date="2013-12" db="EMBL/GenBank/DDBJ databases">
        <title>The Genome Sequence of Aphanomyces invadans NJM9701.</title>
        <authorList>
            <consortium name="The Broad Institute Genomics Platform"/>
            <person name="Russ C."/>
            <person name="Tyler B."/>
            <person name="van West P."/>
            <person name="Dieguez-Uribeondo J."/>
            <person name="Young S.K."/>
            <person name="Zeng Q."/>
            <person name="Gargeya S."/>
            <person name="Fitzgerald M."/>
            <person name="Abouelleil A."/>
            <person name="Alvarado L."/>
            <person name="Chapman S.B."/>
            <person name="Gainer-Dewar J."/>
            <person name="Goldberg J."/>
            <person name="Griggs A."/>
            <person name="Gujja S."/>
            <person name="Hansen M."/>
            <person name="Howarth C."/>
            <person name="Imamovic A."/>
            <person name="Ireland A."/>
            <person name="Larimer J."/>
            <person name="McCowan C."/>
            <person name="Murphy C."/>
            <person name="Pearson M."/>
            <person name="Poon T.W."/>
            <person name="Priest M."/>
            <person name="Roberts A."/>
            <person name="Saif S."/>
            <person name="Shea T."/>
            <person name="Sykes S."/>
            <person name="Wortman J."/>
            <person name="Nusbaum C."/>
            <person name="Birren B."/>
        </authorList>
    </citation>
    <scope>NUCLEOTIDE SEQUENCE [LARGE SCALE GENOMIC DNA]</scope>
    <source>
        <strain evidence="1">NJM9701</strain>
    </source>
</reference>
<name>A0A024TD31_9STRA</name>
<proteinExistence type="predicted"/>
<dbReference type="AlphaFoldDB" id="A0A024TD31"/>
<dbReference type="VEuPathDB" id="FungiDB:H310_13496"/>
<gene>
    <name evidence="1" type="ORF">H310_13496</name>
</gene>
<dbReference type="RefSeq" id="XP_008879237.1">
    <property type="nucleotide sequence ID" value="XM_008881015.1"/>
</dbReference>
<dbReference type="GeneID" id="20090546"/>
<sequence>MQIHPLRLSCAACLEARVRHTVRLCYLPTTQASAEATMARCHREHNIDRLASDFDGFVPWQRCRVLRLESLRNAPRNSSLEAFGGRRTKQIPYASQIGRLFIDTYEEQLSRTRTAITSSTSILQSILTNCQIGQRS</sequence>
<evidence type="ECO:0000313" key="1">
    <source>
        <dbReference type="EMBL" id="ETV92075.1"/>
    </source>
</evidence>
<organism evidence="1">
    <name type="scientific">Aphanomyces invadans</name>
    <dbReference type="NCBI Taxonomy" id="157072"/>
    <lineage>
        <taxon>Eukaryota</taxon>
        <taxon>Sar</taxon>
        <taxon>Stramenopiles</taxon>
        <taxon>Oomycota</taxon>
        <taxon>Saprolegniomycetes</taxon>
        <taxon>Saprolegniales</taxon>
        <taxon>Verrucalvaceae</taxon>
        <taxon>Aphanomyces</taxon>
    </lineage>
</organism>
<accession>A0A024TD31</accession>
<dbReference type="EMBL" id="KI914003">
    <property type="protein sequence ID" value="ETV92075.1"/>
    <property type="molecule type" value="Genomic_DNA"/>
</dbReference>